<evidence type="ECO:0000259" key="1">
    <source>
        <dbReference type="PROSITE" id="PS50006"/>
    </source>
</evidence>
<dbReference type="InterPro" id="IPR008984">
    <property type="entry name" value="SMAD_FHA_dom_sf"/>
</dbReference>
<name>A0A2A5AE48_9GAMM</name>
<evidence type="ECO:0000313" key="2">
    <source>
        <dbReference type="EMBL" id="PCJ17553.1"/>
    </source>
</evidence>
<dbReference type="InterPro" id="IPR050923">
    <property type="entry name" value="Cell_Proc_Reg/RNA_Proc"/>
</dbReference>
<dbReference type="CDD" id="cd00060">
    <property type="entry name" value="FHA"/>
    <property type="match status" value="2"/>
</dbReference>
<dbReference type="Proteomes" id="UP000218327">
    <property type="component" value="Unassembled WGS sequence"/>
</dbReference>
<gene>
    <name evidence="2" type="ORF">COA96_17720</name>
</gene>
<dbReference type="PANTHER" id="PTHR23308">
    <property type="entry name" value="NUCLEAR INHIBITOR OF PROTEIN PHOSPHATASE-1"/>
    <property type="match status" value="1"/>
</dbReference>
<protein>
    <recommendedName>
        <fullName evidence="1">FHA domain-containing protein</fullName>
    </recommendedName>
</protein>
<dbReference type="Gene3D" id="2.60.200.20">
    <property type="match status" value="1"/>
</dbReference>
<accession>A0A2A5AE48</accession>
<dbReference type="SMART" id="SM00240">
    <property type="entry name" value="FHA"/>
    <property type="match status" value="1"/>
</dbReference>
<feature type="domain" description="FHA" evidence="1">
    <location>
        <begin position="24"/>
        <end position="73"/>
    </location>
</feature>
<dbReference type="PROSITE" id="PS50006">
    <property type="entry name" value="FHA_DOMAIN"/>
    <property type="match status" value="1"/>
</dbReference>
<reference evidence="3" key="1">
    <citation type="submission" date="2017-08" db="EMBL/GenBank/DDBJ databases">
        <title>A dynamic microbial community with high functional redundancy inhabits the cold, oxic subseafloor aquifer.</title>
        <authorList>
            <person name="Tully B.J."/>
            <person name="Wheat C.G."/>
            <person name="Glazer B.T."/>
            <person name="Huber J.A."/>
        </authorList>
    </citation>
    <scope>NUCLEOTIDE SEQUENCE [LARGE SCALE GENOMIC DNA]</scope>
</reference>
<dbReference type="InterPro" id="IPR000253">
    <property type="entry name" value="FHA_dom"/>
</dbReference>
<dbReference type="AlphaFoldDB" id="A0A2A5AE48"/>
<dbReference type="EMBL" id="NVVJ01000106">
    <property type="protein sequence ID" value="PCJ17553.1"/>
    <property type="molecule type" value="Genomic_DNA"/>
</dbReference>
<dbReference type="SUPFAM" id="SSF49879">
    <property type="entry name" value="SMAD/FHA domain"/>
    <property type="match status" value="2"/>
</dbReference>
<sequence>MPGKLELSFNANKLSEFPLDKEVITIGRKNDNDICIDNLAVSGHHAKLLTIFDDSFLEDLSSTNGTFVNGKSITKHPLRNGDVIVIGKHELRYINEGVSTGDDDKTILIRRPPGHGSHSEAALQTEPSDLNASLEKENIDSAKLQILNGKGAGKELPLVKPSVRLGKSGAGVVQINKRPDGHFIVTLDQSSSANTLLVNGEEIGARAVKLHNHDVIEINRLKIEYFLSN</sequence>
<evidence type="ECO:0000313" key="3">
    <source>
        <dbReference type="Proteomes" id="UP000218327"/>
    </source>
</evidence>
<comment type="caution">
    <text evidence="2">The sequence shown here is derived from an EMBL/GenBank/DDBJ whole genome shotgun (WGS) entry which is preliminary data.</text>
</comment>
<proteinExistence type="predicted"/>
<organism evidence="2 3">
    <name type="scientific">SAR86 cluster bacterium</name>
    <dbReference type="NCBI Taxonomy" id="2030880"/>
    <lineage>
        <taxon>Bacteria</taxon>
        <taxon>Pseudomonadati</taxon>
        <taxon>Pseudomonadota</taxon>
        <taxon>Gammaproteobacteria</taxon>
        <taxon>SAR86 cluster</taxon>
    </lineage>
</organism>
<dbReference type="Pfam" id="PF00498">
    <property type="entry name" value="FHA"/>
    <property type="match status" value="1"/>
</dbReference>